<dbReference type="GeneID" id="20342956"/>
<organism evidence="2">
    <name type="scientific">Gaeumannomyces tritici (strain R3-111a-1)</name>
    <name type="common">Wheat and barley take-all root rot fungus</name>
    <name type="synonym">Gaeumannomyces graminis var. tritici</name>
    <dbReference type="NCBI Taxonomy" id="644352"/>
    <lineage>
        <taxon>Eukaryota</taxon>
        <taxon>Fungi</taxon>
        <taxon>Dikarya</taxon>
        <taxon>Ascomycota</taxon>
        <taxon>Pezizomycotina</taxon>
        <taxon>Sordariomycetes</taxon>
        <taxon>Sordariomycetidae</taxon>
        <taxon>Magnaporthales</taxon>
        <taxon>Magnaporthaceae</taxon>
        <taxon>Gaeumannomyces</taxon>
    </lineage>
</organism>
<dbReference type="Proteomes" id="UP000006039">
    <property type="component" value="Unassembled WGS sequence"/>
</dbReference>
<name>J3NMJ2_GAET3</name>
<reference evidence="3" key="4">
    <citation type="journal article" date="2015" name="G3 (Bethesda)">
        <title>Genome sequences of three phytopathogenic species of the Magnaporthaceae family of fungi.</title>
        <authorList>
            <person name="Okagaki L.H."/>
            <person name="Nunes C.C."/>
            <person name="Sailsbery J."/>
            <person name="Clay B."/>
            <person name="Brown D."/>
            <person name="John T."/>
            <person name="Oh Y."/>
            <person name="Young N."/>
            <person name="Fitzgerald M."/>
            <person name="Haas B.J."/>
            <person name="Zeng Q."/>
            <person name="Young S."/>
            <person name="Adiconis X."/>
            <person name="Fan L."/>
            <person name="Levin J.Z."/>
            <person name="Mitchell T.K."/>
            <person name="Okubara P.A."/>
            <person name="Farman M.L."/>
            <person name="Kohn L.M."/>
            <person name="Birren B."/>
            <person name="Ma L.-J."/>
            <person name="Dean R.A."/>
        </authorList>
    </citation>
    <scope>NUCLEOTIDE SEQUENCE</scope>
    <source>
        <strain evidence="3">R3-111a-1</strain>
    </source>
</reference>
<evidence type="ECO:0008006" key="5">
    <source>
        <dbReference type="Google" id="ProtNLM"/>
    </source>
</evidence>
<dbReference type="VEuPathDB" id="FungiDB:GGTG_02498"/>
<gene>
    <name evidence="3" type="primary">20342956</name>
    <name evidence="2" type="ORF">GGTG_02498</name>
</gene>
<dbReference type="AlphaFoldDB" id="J3NMJ2"/>
<dbReference type="EnsemblFungi" id="EJT82525">
    <property type="protein sequence ID" value="EJT82525"/>
    <property type="gene ID" value="GGTG_02498"/>
</dbReference>
<reference evidence="4" key="1">
    <citation type="submission" date="2010-07" db="EMBL/GenBank/DDBJ databases">
        <title>The genome sequence of Gaeumannomyces graminis var. tritici strain R3-111a-1.</title>
        <authorList>
            <consortium name="The Broad Institute Genome Sequencing Platform"/>
            <person name="Ma L.-J."/>
            <person name="Dead R."/>
            <person name="Young S."/>
            <person name="Zeng Q."/>
            <person name="Koehrsen M."/>
            <person name="Alvarado L."/>
            <person name="Berlin A."/>
            <person name="Chapman S.B."/>
            <person name="Chen Z."/>
            <person name="Freedman E."/>
            <person name="Gellesch M."/>
            <person name="Goldberg J."/>
            <person name="Griggs A."/>
            <person name="Gujja S."/>
            <person name="Heilman E.R."/>
            <person name="Heiman D."/>
            <person name="Hepburn T."/>
            <person name="Howarth C."/>
            <person name="Jen D."/>
            <person name="Larson L."/>
            <person name="Mehta T."/>
            <person name="Neiman D."/>
            <person name="Pearson M."/>
            <person name="Roberts A."/>
            <person name="Saif S."/>
            <person name="Shea T."/>
            <person name="Shenoy N."/>
            <person name="Sisk P."/>
            <person name="Stolte C."/>
            <person name="Sykes S."/>
            <person name="Walk T."/>
            <person name="White J."/>
            <person name="Yandava C."/>
            <person name="Haas B."/>
            <person name="Nusbaum C."/>
            <person name="Birren B."/>
        </authorList>
    </citation>
    <scope>NUCLEOTIDE SEQUENCE [LARGE SCALE GENOMIC DNA]</scope>
    <source>
        <strain evidence="4">R3-111a-1</strain>
    </source>
</reference>
<dbReference type="HOGENOM" id="CLU_2027192_0_0_1"/>
<keyword evidence="4" id="KW-1185">Reference proteome</keyword>
<dbReference type="PROSITE" id="PS51257">
    <property type="entry name" value="PROKAR_LIPOPROTEIN"/>
    <property type="match status" value="1"/>
</dbReference>
<proteinExistence type="predicted"/>
<evidence type="ECO:0000256" key="1">
    <source>
        <dbReference type="SAM" id="SignalP"/>
    </source>
</evidence>
<evidence type="ECO:0000313" key="2">
    <source>
        <dbReference type="EMBL" id="EJT82525.1"/>
    </source>
</evidence>
<evidence type="ECO:0000313" key="4">
    <source>
        <dbReference type="Proteomes" id="UP000006039"/>
    </source>
</evidence>
<accession>J3NMJ2</accession>
<reference evidence="2" key="3">
    <citation type="submission" date="2010-09" db="EMBL/GenBank/DDBJ databases">
        <title>Annotation of Gaeumannomyces graminis var. tritici R3-111a-1.</title>
        <authorList>
            <consortium name="The Broad Institute Genome Sequencing Platform"/>
            <person name="Ma L.-J."/>
            <person name="Dead R."/>
            <person name="Young S.K."/>
            <person name="Zeng Q."/>
            <person name="Gargeya S."/>
            <person name="Fitzgerald M."/>
            <person name="Haas B."/>
            <person name="Abouelleil A."/>
            <person name="Alvarado L."/>
            <person name="Arachchi H.M."/>
            <person name="Berlin A."/>
            <person name="Brown A."/>
            <person name="Chapman S.B."/>
            <person name="Chen Z."/>
            <person name="Dunbar C."/>
            <person name="Freedman E."/>
            <person name="Gearin G."/>
            <person name="Gellesch M."/>
            <person name="Goldberg J."/>
            <person name="Griggs A."/>
            <person name="Gujja S."/>
            <person name="Heiman D."/>
            <person name="Howarth C."/>
            <person name="Larson L."/>
            <person name="Lui A."/>
            <person name="MacDonald P.J.P."/>
            <person name="Mehta T."/>
            <person name="Montmayeur A."/>
            <person name="Murphy C."/>
            <person name="Neiman D."/>
            <person name="Pearson M."/>
            <person name="Priest M."/>
            <person name="Roberts A."/>
            <person name="Saif S."/>
            <person name="Shea T."/>
            <person name="Shenoy N."/>
            <person name="Sisk P."/>
            <person name="Stolte C."/>
            <person name="Sykes S."/>
            <person name="Yandava C."/>
            <person name="Wortman J."/>
            <person name="Nusbaum C."/>
            <person name="Birren B."/>
        </authorList>
    </citation>
    <scope>NUCLEOTIDE SEQUENCE</scope>
    <source>
        <strain evidence="2">R3-111a-1</strain>
    </source>
</reference>
<dbReference type="RefSeq" id="XP_009218534.1">
    <property type="nucleotide sequence ID" value="XM_009220270.1"/>
</dbReference>
<feature type="chain" id="PRO_5015094219" description="Hydrophobin" evidence="1">
    <location>
        <begin position="23"/>
        <end position="122"/>
    </location>
</feature>
<dbReference type="eggNOG" id="ENOG502RN8R">
    <property type="taxonomic scope" value="Eukaryota"/>
</dbReference>
<sequence length="122" mass="12416">MKFQGIIASALALAAAAPGTLAAFSCTVGTKPQCCDSILERMGGRLVIANGCVAATADSSTGVPGNTCAETKLEFCNIAHLPTDTLIPLFPVSSFGYVRCSQNITVGTFTTCALGPVSVVRS</sequence>
<reference evidence="3" key="5">
    <citation type="submission" date="2018-04" db="UniProtKB">
        <authorList>
            <consortium name="EnsemblFungi"/>
        </authorList>
    </citation>
    <scope>IDENTIFICATION</scope>
    <source>
        <strain evidence="3">R3-111a-1</strain>
    </source>
</reference>
<dbReference type="OrthoDB" id="10388234at2759"/>
<keyword evidence="1" id="KW-0732">Signal</keyword>
<feature type="signal peptide" evidence="1">
    <location>
        <begin position="1"/>
        <end position="22"/>
    </location>
</feature>
<dbReference type="EMBL" id="GL385395">
    <property type="protein sequence ID" value="EJT82525.1"/>
    <property type="molecule type" value="Genomic_DNA"/>
</dbReference>
<reference evidence="2" key="2">
    <citation type="submission" date="2010-07" db="EMBL/GenBank/DDBJ databases">
        <authorList>
            <consortium name="The Broad Institute Genome Sequencing Platform"/>
            <consortium name="Broad Institute Genome Sequencing Center for Infectious Disease"/>
            <person name="Ma L.-J."/>
            <person name="Dead R."/>
            <person name="Young S."/>
            <person name="Zeng Q."/>
            <person name="Koehrsen M."/>
            <person name="Alvarado L."/>
            <person name="Berlin A."/>
            <person name="Chapman S.B."/>
            <person name="Chen Z."/>
            <person name="Freedman E."/>
            <person name="Gellesch M."/>
            <person name="Goldberg J."/>
            <person name="Griggs A."/>
            <person name="Gujja S."/>
            <person name="Heilman E.R."/>
            <person name="Heiman D."/>
            <person name="Hepburn T."/>
            <person name="Howarth C."/>
            <person name="Jen D."/>
            <person name="Larson L."/>
            <person name="Mehta T."/>
            <person name="Neiman D."/>
            <person name="Pearson M."/>
            <person name="Roberts A."/>
            <person name="Saif S."/>
            <person name="Shea T."/>
            <person name="Shenoy N."/>
            <person name="Sisk P."/>
            <person name="Stolte C."/>
            <person name="Sykes S."/>
            <person name="Walk T."/>
            <person name="White J."/>
            <person name="Yandava C."/>
            <person name="Haas B."/>
            <person name="Nusbaum C."/>
            <person name="Birren B."/>
        </authorList>
    </citation>
    <scope>NUCLEOTIDE SEQUENCE</scope>
    <source>
        <strain evidence="2">R3-111a-1</strain>
    </source>
</reference>
<evidence type="ECO:0000313" key="3">
    <source>
        <dbReference type="EnsemblFungi" id="EJT82525"/>
    </source>
</evidence>
<protein>
    <recommendedName>
        <fullName evidence="5">Hydrophobin</fullName>
    </recommendedName>
</protein>